<dbReference type="AlphaFoldDB" id="A0A1T5FIB5"/>
<dbReference type="EMBL" id="FUYS01000016">
    <property type="protein sequence ID" value="SKB95847.1"/>
    <property type="molecule type" value="Genomic_DNA"/>
</dbReference>
<proteinExistence type="predicted"/>
<dbReference type="Proteomes" id="UP000190541">
    <property type="component" value="Unassembled WGS sequence"/>
</dbReference>
<evidence type="ECO:0000313" key="2">
    <source>
        <dbReference type="Proteomes" id="UP000190541"/>
    </source>
</evidence>
<evidence type="ECO:0000313" key="1">
    <source>
        <dbReference type="EMBL" id="SKB95847.1"/>
    </source>
</evidence>
<protein>
    <submittedName>
        <fullName evidence="1">Uncharacterized protein</fullName>
    </submittedName>
</protein>
<reference evidence="1 2" key="1">
    <citation type="submission" date="2017-02" db="EMBL/GenBank/DDBJ databases">
        <authorList>
            <person name="Peterson S.W."/>
        </authorList>
    </citation>
    <scope>NUCLEOTIDE SEQUENCE [LARGE SCALE GENOMIC DNA]</scope>
    <source>
        <strain evidence="1 2">DSM 22899</strain>
    </source>
</reference>
<dbReference type="STRING" id="623280.SAMN05660226_03998"/>
<keyword evidence="2" id="KW-1185">Reference proteome</keyword>
<gene>
    <name evidence="1" type="ORF">SAMN05660226_03998</name>
</gene>
<organism evidence="1 2">
    <name type="scientific">Parapedobacter luteus</name>
    <dbReference type="NCBI Taxonomy" id="623280"/>
    <lineage>
        <taxon>Bacteria</taxon>
        <taxon>Pseudomonadati</taxon>
        <taxon>Bacteroidota</taxon>
        <taxon>Sphingobacteriia</taxon>
        <taxon>Sphingobacteriales</taxon>
        <taxon>Sphingobacteriaceae</taxon>
        <taxon>Parapedobacter</taxon>
    </lineage>
</organism>
<name>A0A1T5FIB5_9SPHI</name>
<sequence>MNFVTLIIFLRSGHLAGANDSISIETYKINYYEQQQHQS</sequence>
<accession>A0A1T5FIB5</accession>